<dbReference type="HAMAP" id="MF_00107">
    <property type="entry name" value="IspF"/>
    <property type="match status" value="1"/>
</dbReference>
<proteinExistence type="inferred from homology"/>
<feature type="region of interest" description="2-C-methyl-D-erythritol 4-phosphate cytidylyltransferase" evidence="14">
    <location>
        <begin position="1"/>
        <end position="269"/>
    </location>
</feature>
<evidence type="ECO:0000256" key="6">
    <source>
        <dbReference type="ARBA" id="ARBA00008480"/>
    </source>
</evidence>
<reference evidence="16 17" key="1">
    <citation type="journal article" date="2015" name="Stand. Genomic Sci.">
        <title>Genomic Encyclopedia of Bacterial and Archaeal Type Strains, Phase III: the genomes of soil and plant-associated and newly described type strains.</title>
        <authorList>
            <person name="Whitman W.B."/>
            <person name="Woyke T."/>
            <person name="Klenk H.P."/>
            <person name="Zhou Y."/>
            <person name="Lilburn T.G."/>
            <person name="Beck B.J."/>
            <person name="De Vos P."/>
            <person name="Vandamme P."/>
            <person name="Eisen J.A."/>
            <person name="Garrity G."/>
            <person name="Hugenholtz P."/>
            <person name="Kyrpides N.C."/>
        </authorList>
    </citation>
    <scope>NUCLEOTIDE SEQUENCE [LARGE SCALE GENOMIC DNA]</scope>
    <source>
        <strain evidence="16 17">CV2</strain>
    </source>
</reference>
<dbReference type="GO" id="GO:0008685">
    <property type="term" value="F:2-C-methyl-D-erythritol 2,4-cyclodiphosphate synthase activity"/>
    <property type="evidence" value="ECO:0007669"/>
    <property type="project" value="UniProtKB-UniRule"/>
</dbReference>
<feature type="site" description="Transition state stabilizer" evidence="14">
    <location>
        <position position="398"/>
    </location>
</feature>
<dbReference type="Proteomes" id="UP000293519">
    <property type="component" value="Unassembled WGS sequence"/>
</dbReference>
<feature type="binding site" evidence="14">
    <location>
        <begin position="397"/>
        <end position="400"/>
    </location>
    <ligand>
        <name>4-CDP-2-C-methyl-D-erythritol 2-phosphate</name>
        <dbReference type="ChEBI" id="CHEBI:57919"/>
    </ligand>
</feature>
<dbReference type="EC" id="2.7.7.60" evidence="14"/>
<dbReference type="PROSITE" id="PS01350">
    <property type="entry name" value="ISPF"/>
    <property type="match status" value="1"/>
</dbReference>
<dbReference type="EMBL" id="SGWW01000002">
    <property type="protein sequence ID" value="RZS57295.1"/>
    <property type="molecule type" value="Genomic_DNA"/>
</dbReference>
<dbReference type="InterPro" id="IPR001228">
    <property type="entry name" value="IspD"/>
</dbReference>
<dbReference type="EC" id="4.6.1.12" evidence="14"/>
<evidence type="ECO:0000313" key="16">
    <source>
        <dbReference type="EMBL" id="RZS57295.1"/>
    </source>
</evidence>
<dbReference type="GO" id="GO:0019288">
    <property type="term" value="P:isopentenyl diphosphate biosynthetic process, methylerythritol 4-phosphate pathway"/>
    <property type="evidence" value="ECO:0007669"/>
    <property type="project" value="UniProtKB-UniRule"/>
</dbReference>
<evidence type="ECO:0000256" key="13">
    <source>
        <dbReference type="ARBA" id="ARBA00023268"/>
    </source>
</evidence>
<dbReference type="PANTHER" id="PTHR43181">
    <property type="entry name" value="2-C-METHYL-D-ERYTHRITOL 2,4-CYCLODIPHOSPHATE SYNTHASE, CHLOROPLASTIC"/>
    <property type="match status" value="1"/>
</dbReference>
<feature type="binding site" evidence="14">
    <location>
        <position position="310"/>
    </location>
    <ligand>
        <name>a divalent metal cation</name>
        <dbReference type="ChEBI" id="CHEBI:60240"/>
    </ligand>
</feature>
<feature type="region of interest" description="2-C-methyl-D-erythritol 2,4-cyclodiphosphate synthase" evidence="14">
    <location>
        <begin position="270"/>
        <end position="427"/>
    </location>
</feature>
<comment type="caution">
    <text evidence="16">The sequence shown here is derived from an EMBL/GenBank/DDBJ whole genome shotgun (WGS) entry which is preliminary data.</text>
</comment>
<dbReference type="GO" id="GO:0046872">
    <property type="term" value="F:metal ion binding"/>
    <property type="evidence" value="ECO:0007669"/>
    <property type="project" value="UniProtKB-KW"/>
</dbReference>
<feature type="binding site" evidence="14">
    <location>
        <position position="407"/>
    </location>
    <ligand>
        <name>4-CDP-2-C-methyl-D-erythritol 2-phosphate</name>
        <dbReference type="ChEBI" id="CHEBI:57919"/>
    </ligand>
</feature>
<comment type="cofactor">
    <cofactor evidence="3 14">
        <name>a divalent metal cation</name>
        <dbReference type="ChEBI" id="CHEBI:60240"/>
    </cofactor>
</comment>
<keyword evidence="12 14" id="KW-0456">Lyase</keyword>
<dbReference type="PANTHER" id="PTHR43181:SF1">
    <property type="entry name" value="2-C-METHYL-D-ERYTHRITOL 2,4-CYCLODIPHOSPHATE SYNTHASE, CHLOROPLASTIC"/>
    <property type="match status" value="1"/>
</dbReference>
<dbReference type="Pfam" id="PF02542">
    <property type="entry name" value="YgbB"/>
    <property type="match status" value="1"/>
</dbReference>
<feature type="site" description="Transition state stabilizer" evidence="14">
    <location>
        <position position="31"/>
    </location>
</feature>
<feature type="site" description="Transition state stabilizer" evidence="14">
    <location>
        <position position="38"/>
    </location>
</feature>
<evidence type="ECO:0000256" key="4">
    <source>
        <dbReference type="ARBA" id="ARBA00004709"/>
    </source>
</evidence>
<dbReference type="AlphaFoldDB" id="A0A4Q7LQV6"/>
<dbReference type="SUPFAM" id="SSF69765">
    <property type="entry name" value="IpsF-like"/>
    <property type="match status" value="1"/>
</dbReference>
<dbReference type="InterPro" id="IPR026596">
    <property type="entry name" value="IspD/F"/>
</dbReference>
<evidence type="ECO:0000256" key="8">
    <source>
        <dbReference type="ARBA" id="ARBA00022679"/>
    </source>
</evidence>
<comment type="pathway">
    <text evidence="5 14">Isoprenoid biosynthesis; isopentenyl diphosphate biosynthesis via DXP pathway; isopentenyl diphosphate from 1-deoxy-D-xylulose 5-phosphate: step 2/6.</text>
</comment>
<dbReference type="GO" id="GO:0050518">
    <property type="term" value="F:2-C-methyl-D-erythritol 4-phosphate cytidylyltransferase activity"/>
    <property type="evidence" value="ECO:0007669"/>
    <property type="project" value="UniProtKB-UniRule"/>
</dbReference>
<dbReference type="HAMAP" id="MF_00108">
    <property type="entry name" value="IspD"/>
    <property type="match status" value="1"/>
</dbReference>
<dbReference type="InterPro" id="IPR034683">
    <property type="entry name" value="IspD/TarI"/>
</dbReference>
<feature type="domain" description="2-C-methyl-D-erythritol 2,4-cyclodiphosphate synthase" evidence="15">
    <location>
        <begin position="270"/>
        <end position="419"/>
    </location>
</feature>
<dbReference type="InterPro" id="IPR018294">
    <property type="entry name" value="ISPD_synthase_CS"/>
</dbReference>
<dbReference type="InterPro" id="IPR003526">
    <property type="entry name" value="MECDP_synthase"/>
</dbReference>
<comment type="similarity">
    <text evidence="14">In the N-terminal section; belongs to the IspD/TarI cytidylyltransferase family. IspD subfamily.</text>
</comment>
<accession>A0A4Q7LQV6</accession>
<gene>
    <name evidence="14" type="primary">ispDF</name>
    <name evidence="16" type="ORF">EV141_1005</name>
</gene>
<comment type="pathway">
    <text evidence="4 14">Isoprenoid biosynthesis; isopentenyl diphosphate biosynthesis via DXP pathway; isopentenyl diphosphate from 1-deoxy-D-xylulose 5-phosphate: step 4/6.</text>
</comment>
<dbReference type="SUPFAM" id="SSF53448">
    <property type="entry name" value="Nucleotide-diphospho-sugar transferases"/>
    <property type="match status" value="1"/>
</dbReference>
<feature type="binding site" evidence="14">
    <location>
        <position position="276"/>
    </location>
    <ligand>
        <name>a divalent metal cation</name>
        <dbReference type="ChEBI" id="CHEBI:60240"/>
    </ligand>
</feature>
<evidence type="ECO:0000256" key="11">
    <source>
        <dbReference type="ARBA" id="ARBA00023229"/>
    </source>
</evidence>
<evidence type="ECO:0000256" key="3">
    <source>
        <dbReference type="ARBA" id="ARBA00001968"/>
    </source>
</evidence>
<evidence type="ECO:0000259" key="15">
    <source>
        <dbReference type="Pfam" id="PF02542"/>
    </source>
</evidence>
<dbReference type="Gene3D" id="3.30.1330.50">
    <property type="entry name" value="2-C-methyl-D-erythritol 2,4-cyclodiphosphate synthase"/>
    <property type="match status" value="1"/>
</dbReference>
<dbReference type="PROSITE" id="PS01295">
    <property type="entry name" value="ISPD"/>
    <property type="match status" value="1"/>
</dbReference>
<evidence type="ECO:0000313" key="17">
    <source>
        <dbReference type="Proteomes" id="UP000293519"/>
    </source>
</evidence>
<comment type="similarity">
    <text evidence="6">Belongs to the IspF family.</text>
</comment>
<keyword evidence="13 14" id="KW-0511">Multifunctional enzyme</keyword>
<keyword evidence="8 14" id="KW-0808">Transferase</keyword>
<dbReference type="UniPathway" id="UPA00056">
    <property type="reaction ID" value="UER00093"/>
</dbReference>
<comment type="function">
    <text evidence="14">Bifunctional enzyme that catalyzes the formation of 4-diphosphocytidyl-2-C-methyl-D-erythritol from CTP and 2-C-methyl-D-erythritol 4-phosphate (MEP) (IspD), and catalyzes the conversion of 4-diphosphocytidyl-2-C-methyl-D-erythritol 2-phosphate (CDP-ME2P) to 2-C-methyl-D-erythritol 2,4-cyclodiphosphate (ME-CPP) with a corresponding release of cytidine 5-monophosphate (CMP) (IspF).</text>
</comment>
<sequence>MSTPSRDSDASPAHTDVRLGIVVVAAGSGTRLGAAEPKAFVELGGATLLEHALTAIARLDEEARVVVVAPSIRVDAATAIAGRVLAPGYGTVVAGGAERQDSVAAGIAALAAADTAGALDVVLIHDAARALTPSTVFARVAERVRASGAGVVPALPMIDTVAETDGADTVERVADRSRLAVLQTPQGFPFAAYRAAIAGASTGHTDDTSVFAAAGHDVVTVTGDEASLKITTPWDLRRAELILAERGGAPTGQGPSQASRAMLGPAAALRTGVGIDVHAYDDTAECWLGGLFWPNEPGLAGHSDGDAVSHAICDALLSAAGLGDIGSRFGVDDPRFADARGEVFLTATIELLAEAGYRVENVAVQLVAARPRFAPRRREVEQHLTAILGAPVSVAATTSDGLGFTGRAEGVTAVATALVSRTEKPRR</sequence>
<keyword evidence="10 14" id="KW-0479">Metal-binding</keyword>
<dbReference type="Pfam" id="PF01128">
    <property type="entry name" value="IspD"/>
    <property type="match status" value="1"/>
</dbReference>
<dbReference type="InterPro" id="IPR036571">
    <property type="entry name" value="MECDP_synthase_sf"/>
</dbReference>
<evidence type="ECO:0000256" key="5">
    <source>
        <dbReference type="ARBA" id="ARBA00004787"/>
    </source>
</evidence>
<comment type="similarity">
    <text evidence="7">Belongs to the IspD/TarI cytidylyltransferase family. IspD subfamily.</text>
</comment>
<keyword evidence="17" id="KW-1185">Reference proteome</keyword>
<feature type="site" description="Positions MEP for the nucleophilic attack" evidence="14">
    <location>
        <position position="229"/>
    </location>
</feature>
<dbReference type="RefSeq" id="WP_241969074.1">
    <property type="nucleotide sequence ID" value="NZ_SGWW01000002.1"/>
</dbReference>
<dbReference type="InterPro" id="IPR029044">
    <property type="entry name" value="Nucleotide-diphossugar_trans"/>
</dbReference>
<evidence type="ECO:0000256" key="14">
    <source>
        <dbReference type="HAMAP-Rule" id="MF_01520"/>
    </source>
</evidence>
<feature type="binding site" evidence="14">
    <location>
        <begin position="302"/>
        <end position="303"/>
    </location>
    <ligand>
        <name>4-CDP-2-C-methyl-D-erythritol 2-phosphate</name>
        <dbReference type="ChEBI" id="CHEBI:57919"/>
    </ligand>
</feature>
<comment type="similarity">
    <text evidence="14">In the C-terminal section; belongs to the IspF family.</text>
</comment>
<feature type="binding site" evidence="14">
    <location>
        <begin position="276"/>
        <end position="278"/>
    </location>
    <ligand>
        <name>4-CDP-2-C-methyl-D-erythritol 2-phosphate</name>
        <dbReference type="ChEBI" id="CHEBI:57919"/>
    </ligand>
</feature>
<evidence type="ECO:0000256" key="9">
    <source>
        <dbReference type="ARBA" id="ARBA00022695"/>
    </source>
</evidence>
<dbReference type="GO" id="GO:0016114">
    <property type="term" value="P:terpenoid biosynthetic process"/>
    <property type="evidence" value="ECO:0007669"/>
    <property type="project" value="InterPro"/>
</dbReference>
<dbReference type="CDD" id="cd00554">
    <property type="entry name" value="MECDP_synthase"/>
    <property type="match status" value="1"/>
</dbReference>
<feature type="site" description="Positions MEP for the nucleophilic attack" evidence="14">
    <location>
        <position position="176"/>
    </location>
</feature>
<dbReference type="Gene3D" id="3.90.550.10">
    <property type="entry name" value="Spore Coat Polysaccharide Biosynthesis Protein SpsA, Chain A"/>
    <property type="match status" value="1"/>
</dbReference>
<evidence type="ECO:0000256" key="12">
    <source>
        <dbReference type="ARBA" id="ARBA00023239"/>
    </source>
</evidence>
<dbReference type="HAMAP" id="MF_01520">
    <property type="entry name" value="IspDF"/>
    <property type="match status" value="1"/>
</dbReference>
<feature type="binding site" evidence="14">
    <location>
        <position position="404"/>
    </location>
    <ligand>
        <name>4-CDP-2-C-methyl-D-erythritol 2-phosphate</name>
        <dbReference type="ChEBI" id="CHEBI:57919"/>
    </ligand>
</feature>
<comment type="caution">
    <text evidence="14">Lacks conserved residue(s) required for the propagation of feature annotation.</text>
</comment>
<feature type="site" description="Transition state stabilizer" evidence="14">
    <location>
        <position position="302"/>
    </location>
</feature>
<comment type="catalytic activity">
    <reaction evidence="2 14">
        <text>2-C-methyl-D-erythritol 4-phosphate + CTP + H(+) = 4-CDP-2-C-methyl-D-erythritol + diphosphate</text>
        <dbReference type="Rhea" id="RHEA:13429"/>
        <dbReference type="ChEBI" id="CHEBI:15378"/>
        <dbReference type="ChEBI" id="CHEBI:33019"/>
        <dbReference type="ChEBI" id="CHEBI:37563"/>
        <dbReference type="ChEBI" id="CHEBI:57823"/>
        <dbReference type="ChEBI" id="CHEBI:58262"/>
        <dbReference type="EC" id="2.7.7.60"/>
    </reaction>
</comment>
<keyword evidence="11 14" id="KW-0414">Isoprene biosynthesis</keyword>
<name>A0A4Q7LQV6_9MICO</name>
<feature type="binding site" evidence="14">
    <location>
        <begin position="324"/>
        <end position="326"/>
    </location>
    <ligand>
        <name>4-CDP-2-C-methyl-D-erythritol 2-phosphate</name>
        <dbReference type="ChEBI" id="CHEBI:57919"/>
    </ligand>
</feature>
<organism evidence="16 17">
    <name type="scientific">Microcella putealis</name>
    <dbReference type="NCBI Taxonomy" id="337005"/>
    <lineage>
        <taxon>Bacteria</taxon>
        <taxon>Bacillati</taxon>
        <taxon>Actinomycetota</taxon>
        <taxon>Actinomycetes</taxon>
        <taxon>Micrococcales</taxon>
        <taxon>Microbacteriaceae</taxon>
        <taxon>Microcella</taxon>
    </lineage>
</organism>
<evidence type="ECO:0000256" key="7">
    <source>
        <dbReference type="ARBA" id="ARBA00009789"/>
    </source>
</evidence>
<keyword evidence="9 14" id="KW-0548">Nucleotidyltransferase</keyword>
<feature type="binding site" evidence="14">
    <location>
        <position position="278"/>
    </location>
    <ligand>
        <name>a divalent metal cation</name>
        <dbReference type="ChEBI" id="CHEBI:60240"/>
    </ligand>
</feature>
<protein>
    <recommendedName>
        <fullName evidence="14">Bifunctional enzyme IspD/IspF</fullName>
    </recommendedName>
    <domain>
        <recommendedName>
            <fullName evidence="14">2-C-methyl-D-erythritol 4-phosphate cytidylyltransferase</fullName>
            <ecNumber evidence="14">2.7.7.60</ecNumber>
        </recommendedName>
        <alternativeName>
            <fullName evidence="14">4-diphosphocytidyl-2C-methyl-D-erythritol synthase</fullName>
        </alternativeName>
        <alternativeName>
            <fullName evidence="14">MEP cytidylyltransferase</fullName>
            <shortName evidence="14">MCT</shortName>
        </alternativeName>
    </domain>
    <domain>
        <recommendedName>
            <fullName evidence="14">2-C-methyl-D-erythritol 2,4-cyclodiphosphate synthase</fullName>
            <shortName evidence="14">MECDP-synthase</shortName>
            <shortName evidence="14">MECPP-synthase</shortName>
            <shortName evidence="14">MECPS</shortName>
            <ecNumber evidence="14">4.6.1.12</ecNumber>
        </recommendedName>
    </domain>
</protein>
<dbReference type="NCBIfam" id="TIGR00151">
    <property type="entry name" value="ispF"/>
    <property type="match status" value="1"/>
</dbReference>
<evidence type="ECO:0000256" key="1">
    <source>
        <dbReference type="ARBA" id="ARBA00000200"/>
    </source>
</evidence>
<evidence type="ECO:0000256" key="10">
    <source>
        <dbReference type="ARBA" id="ARBA00022723"/>
    </source>
</evidence>
<dbReference type="InterPro" id="IPR020555">
    <property type="entry name" value="MECDP_synthase_CS"/>
</dbReference>
<dbReference type="FunFam" id="3.30.1330.50:FF:000003">
    <property type="entry name" value="2-C-methyl-D-erythritol 2,4-cyclodiphosphate synthase"/>
    <property type="match status" value="1"/>
</dbReference>
<comment type="catalytic activity">
    <reaction evidence="1 14">
        <text>4-CDP-2-C-methyl-D-erythritol 2-phosphate = 2-C-methyl-D-erythritol 2,4-cyclic diphosphate + CMP</text>
        <dbReference type="Rhea" id="RHEA:23864"/>
        <dbReference type="ChEBI" id="CHEBI:57919"/>
        <dbReference type="ChEBI" id="CHEBI:58483"/>
        <dbReference type="ChEBI" id="CHEBI:60377"/>
        <dbReference type="EC" id="4.6.1.12"/>
    </reaction>
</comment>
<evidence type="ECO:0000256" key="2">
    <source>
        <dbReference type="ARBA" id="ARBA00001282"/>
    </source>
</evidence>